<evidence type="ECO:0000313" key="6">
    <source>
        <dbReference type="EMBL" id="KAH6869525.1"/>
    </source>
</evidence>
<dbReference type="EC" id="2.6.1.13" evidence="5"/>
<keyword evidence="3 4" id="KW-0663">Pyridoxal phosphate</keyword>
<evidence type="ECO:0000256" key="4">
    <source>
        <dbReference type="RuleBase" id="RU003560"/>
    </source>
</evidence>
<dbReference type="Gene3D" id="3.40.640.10">
    <property type="entry name" value="Type I PLP-dependent aspartate aminotransferase-like (Major domain)"/>
    <property type="match status" value="1"/>
</dbReference>
<dbReference type="Pfam" id="PF00202">
    <property type="entry name" value="Aminotran_3"/>
    <property type="match status" value="1"/>
</dbReference>
<organism evidence="6 7">
    <name type="scientific">Thelonectria olida</name>
    <dbReference type="NCBI Taxonomy" id="1576542"/>
    <lineage>
        <taxon>Eukaryota</taxon>
        <taxon>Fungi</taxon>
        <taxon>Dikarya</taxon>
        <taxon>Ascomycota</taxon>
        <taxon>Pezizomycotina</taxon>
        <taxon>Sordariomycetes</taxon>
        <taxon>Hypocreomycetidae</taxon>
        <taxon>Hypocreales</taxon>
        <taxon>Nectriaceae</taxon>
        <taxon>Thelonectria</taxon>
    </lineage>
</organism>
<keyword evidence="7" id="KW-1185">Reference proteome</keyword>
<evidence type="ECO:0000256" key="5">
    <source>
        <dbReference type="RuleBase" id="RU365036"/>
    </source>
</evidence>
<dbReference type="OrthoDB" id="10261433at2759"/>
<dbReference type="GO" id="GO:0004587">
    <property type="term" value="F:ornithine aminotransferase activity"/>
    <property type="evidence" value="ECO:0007669"/>
    <property type="project" value="UniProtKB-EC"/>
</dbReference>
<dbReference type="PANTHER" id="PTHR11986">
    <property type="entry name" value="AMINOTRANSFERASE CLASS III"/>
    <property type="match status" value="1"/>
</dbReference>
<dbReference type="AlphaFoldDB" id="A0A9P8VNV5"/>
<sequence>MATKTGEQLSEKTLELLKMEEDYAVGAFGSLPGFMVSGKGSTLVVITLANMSTHSAEWPKVAKELCTRAGYDKVTPMCTGAEAADTACKIARKWGITYKGINPEDVLVLGTSENYHGLTAGVWPIMEPLDQHEYGVFSKNVTNINPSTGKVLRYLHVEDFEAVLSEHHGRVAAVIMECFHGMAPTFEEELEFATGVRKVCKKYNVLFISDEVRQGAGKTGKFLSCEWMGPENKPDIVTMGKSISGGAYPASFVLGSNEIMNLVKPYQSASTFAMAPQANAAVLATFQAYDDENLIERALHIQTKWKETTSTWKHPFVKYITSRGGDMNIVVDESFKGVTARRIARLAYQKGALMYSQPGRVRLGVALTITDEELEKGMSILKEALDEIQSYAAIPGSSHKAEQ</sequence>
<keyword evidence="5 6" id="KW-0808">Transferase</keyword>
<dbReference type="InterPro" id="IPR005814">
    <property type="entry name" value="Aminotrans_3"/>
</dbReference>
<dbReference type="Gene3D" id="3.90.1150.10">
    <property type="entry name" value="Aspartate Aminotransferase, domain 1"/>
    <property type="match status" value="1"/>
</dbReference>
<dbReference type="EMBL" id="JAGPYM010000070">
    <property type="protein sequence ID" value="KAH6869525.1"/>
    <property type="molecule type" value="Genomic_DNA"/>
</dbReference>
<dbReference type="GO" id="GO:0030170">
    <property type="term" value="F:pyridoxal phosphate binding"/>
    <property type="evidence" value="ECO:0007669"/>
    <property type="project" value="InterPro"/>
</dbReference>
<dbReference type="GO" id="GO:0019544">
    <property type="term" value="P:L-arginine catabolic process to L-glutamate"/>
    <property type="evidence" value="ECO:0007669"/>
    <property type="project" value="TreeGrafter"/>
</dbReference>
<comment type="similarity">
    <text evidence="2 4">Belongs to the class-III pyridoxal-phosphate-dependent aminotransferase family.</text>
</comment>
<dbReference type="InterPro" id="IPR015421">
    <property type="entry name" value="PyrdxlP-dep_Trfase_major"/>
</dbReference>
<dbReference type="PANTHER" id="PTHR11986:SF18">
    <property type="entry name" value="ORNITHINE AMINOTRANSFERASE, MITOCHONDRIAL"/>
    <property type="match status" value="1"/>
</dbReference>
<dbReference type="GO" id="GO:0010121">
    <property type="term" value="P:L-arginine catabolic process to proline via ornithine"/>
    <property type="evidence" value="ECO:0007669"/>
    <property type="project" value="TreeGrafter"/>
</dbReference>
<name>A0A9P8VNV5_9HYPO</name>
<evidence type="ECO:0000256" key="2">
    <source>
        <dbReference type="ARBA" id="ARBA00008954"/>
    </source>
</evidence>
<comment type="cofactor">
    <cofactor evidence="1 5">
        <name>pyridoxal 5'-phosphate</name>
        <dbReference type="ChEBI" id="CHEBI:597326"/>
    </cofactor>
</comment>
<dbReference type="SUPFAM" id="SSF53383">
    <property type="entry name" value="PLP-dependent transferases"/>
    <property type="match status" value="1"/>
</dbReference>
<evidence type="ECO:0000313" key="7">
    <source>
        <dbReference type="Proteomes" id="UP000777438"/>
    </source>
</evidence>
<proteinExistence type="inferred from homology"/>
<dbReference type="GO" id="GO:0042802">
    <property type="term" value="F:identical protein binding"/>
    <property type="evidence" value="ECO:0007669"/>
    <property type="project" value="TreeGrafter"/>
</dbReference>
<dbReference type="InterPro" id="IPR015422">
    <property type="entry name" value="PyrdxlP-dep_Trfase_small"/>
</dbReference>
<protein>
    <recommendedName>
        <fullName evidence="5">Ornithine aminotransferase</fullName>
        <ecNumber evidence="5">2.6.1.13</ecNumber>
    </recommendedName>
</protein>
<evidence type="ECO:0000256" key="1">
    <source>
        <dbReference type="ARBA" id="ARBA00001933"/>
    </source>
</evidence>
<dbReference type="Proteomes" id="UP000777438">
    <property type="component" value="Unassembled WGS sequence"/>
</dbReference>
<dbReference type="GO" id="GO:0005737">
    <property type="term" value="C:cytoplasm"/>
    <property type="evidence" value="ECO:0007669"/>
    <property type="project" value="TreeGrafter"/>
</dbReference>
<dbReference type="InterPro" id="IPR050103">
    <property type="entry name" value="Class-III_PLP-dep_AT"/>
</dbReference>
<comment type="pathway">
    <text evidence="5">Amino-acid biosynthesis; L-proline biosynthesis; L-glutamate 5-semialdehyde from L-ornithine: step 1/1.</text>
</comment>
<gene>
    <name evidence="6" type="ORF">B0T10DRAFT_541663</name>
</gene>
<accession>A0A9P8VNV5</accession>
<comment type="caution">
    <text evidence="6">The sequence shown here is derived from an EMBL/GenBank/DDBJ whole genome shotgun (WGS) entry which is preliminary data.</text>
</comment>
<dbReference type="InterPro" id="IPR015424">
    <property type="entry name" value="PyrdxlP-dep_Trfase"/>
</dbReference>
<reference evidence="6 7" key="1">
    <citation type="journal article" date="2021" name="Nat. Commun.">
        <title>Genetic determinants of endophytism in the Arabidopsis root mycobiome.</title>
        <authorList>
            <person name="Mesny F."/>
            <person name="Miyauchi S."/>
            <person name="Thiergart T."/>
            <person name="Pickel B."/>
            <person name="Atanasova L."/>
            <person name="Karlsson M."/>
            <person name="Huettel B."/>
            <person name="Barry K.W."/>
            <person name="Haridas S."/>
            <person name="Chen C."/>
            <person name="Bauer D."/>
            <person name="Andreopoulos W."/>
            <person name="Pangilinan J."/>
            <person name="LaButti K."/>
            <person name="Riley R."/>
            <person name="Lipzen A."/>
            <person name="Clum A."/>
            <person name="Drula E."/>
            <person name="Henrissat B."/>
            <person name="Kohler A."/>
            <person name="Grigoriev I.V."/>
            <person name="Martin F.M."/>
            <person name="Hacquard S."/>
        </authorList>
    </citation>
    <scope>NUCLEOTIDE SEQUENCE [LARGE SCALE GENOMIC DNA]</scope>
    <source>
        <strain evidence="6 7">MPI-CAGE-CH-0241</strain>
    </source>
</reference>
<keyword evidence="5" id="KW-0032">Aminotransferase</keyword>
<evidence type="ECO:0000256" key="3">
    <source>
        <dbReference type="ARBA" id="ARBA00022898"/>
    </source>
</evidence>
<comment type="catalytic activity">
    <reaction evidence="5">
        <text>a 2-oxocarboxylate + L-ornithine = L-glutamate 5-semialdehyde + an L-alpha-amino acid</text>
        <dbReference type="Rhea" id="RHEA:13877"/>
        <dbReference type="ChEBI" id="CHEBI:35179"/>
        <dbReference type="ChEBI" id="CHEBI:46911"/>
        <dbReference type="ChEBI" id="CHEBI:58066"/>
        <dbReference type="ChEBI" id="CHEBI:59869"/>
        <dbReference type="EC" id="2.6.1.13"/>
    </reaction>
</comment>